<dbReference type="Proteomes" id="UP000759537">
    <property type="component" value="Unassembled WGS sequence"/>
</dbReference>
<evidence type="ECO:0000256" key="1">
    <source>
        <dbReference type="SAM" id="Phobius"/>
    </source>
</evidence>
<evidence type="ECO:0000313" key="3">
    <source>
        <dbReference type="Proteomes" id="UP000759537"/>
    </source>
</evidence>
<protein>
    <submittedName>
        <fullName evidence="2">Uncharacterized protein</fullName>
    </submittedName>
</protein>
<keyword evidence="3" id="KW-1185">Reference proteome</keyword>
<reference evidence="2" key="2">
    <citation type="journal article" date="2020" name="Nat. Commun.">
        <title>Large-scale genome sequencing of mycorrhizal fungi provides insights into the early evolution of symbiotic traits.</title>
        <authorList>
            <person name="Miyauchi S."/>
            <person name="Kiss E."/>
            <person name="Kuo A."/>
            <person name="Drula E."/>
            <person name="Kohler A."/>
            <person name="Sanchez-Garcia M."/>
            <person name="Morin E."/>
            <person name="Andreopoulos B."/>
            <person name="Barry K.W."/>
            <person name="Bonito G."/>
            <person name="Buee M."/>
            <person name="Carver A."/>
            <person name="Chen C."/>
            <person name="Cichocki N."/>
            <person name="Clum A."/>
            <person name="Culley D."/>
            <person name="Crous P.W."/>
            <person name="Fauchery L."/>
            <person name="Girlanda M."/>
            <person name="Hayes R.D."/>
            <person name="Keri Z."/>
            <person name="LaButti K."/>
            <person name="Lipzen A."/>
            <person name="Lombard V."/>
            <person name="Magnuson J."/>
            <person name="Maillard F."/>
            <person name="Murat C."/>
            <person name="Nolan M."/>
            <person name="Ohm R.A."/>
            <person name="Pangilinan J."/>
            <person name="Pereira M.F."/>
            <person name="Perotto S."/>
            <person name="Peter M."/>
            <person name="Pfister S."/>
            <person name="Riley R."/>
            <person name="Sitrit Y."/>
            <person name="Stielow J.B."/>
            <person name="Szollosi G."/>
            <person name="Zifcakova L."/>
            <person name="Stursova M."/>
            <person name="Spatafora J.W."/>
            <person name="Tedersoo L."/>
            <person name="Vaario L.M."/>
            <person name="Yamada A."/>
            <person name="Yan M."/>
            <person name="Wang P."/>
            <person name="Xu J."/>
            <person name="Bruns T."/>
            <person name="Baldrian P."/>
            <person name="Vilgalys R."/>
            <person name="Dunand C."/>
            <person name="Henrissat B."/>
            <person name="Grigoriev I.V."/>
            <person name="Hibbett D."/>
            <person name="Nagy L.G."/>
            <person name="Martin F.M."/>
        </authorList>
    </citation>
    <scope>NUCLEOTIDE SEQUENCE</scope>
    <source>
        <strain evidence="2">Prilba</strain>
    </source>
</reference>
<evidence type="ECO:0000313" key="2">
    <source>
        <dbReference type="EMBL" id="KAF8467909.1"/>
    </source>
</evidence>
<gene>
    <name evidence="2" type="ORF">DFH94DRAFT_287761</name>
</gene>
<reference evidence="2" key="1">
    <citation type="submission" date="2019-10" db="EMBL/GenBank/DDBJ databases">
        <authorList>
            <consortium name="DOE Joint Genome Institute"/>
            <person name="Kuo A."/>
            <person name="Miyauchi S."/>
            <person name="Kiss E."/>
            <person name="Drula E."/>
            <person name="Kohler A."/>
            <person name="Sanchez-Garcia M."/>
            <person name="Andreopoulos B."/>
            <person name="Barry K.W."/>
            <person name="Bonito G."/>
            <person name="Buee M."/>
            <person name="Carver A."/>
            <person name="Chen C."/>
            <person name="Cichocki N."/>
            <person name="Clum A."/>
            <person name="Culley D."/>
            <person name="Crous P.W."/>
            <person name="Fauchery L."/>
            <person name="Girlanda M."/>
            <person name="Hayes R."/>
            <person name="Keri Z."/>
            <person name="LaButti K."/>
            <person name="Lipzen A."/>
            <person name="Lombard V."/>
            <person name="Magnuson J."/>
            <person name="Maillard F."/>
            <person name="Morin E."/>
            <person name="Murat C."/>
            <person name="Nolan M."/>
            <person name="Ohm R."/>
            <person name="Pangilinan J."/>
            <person name="Pereira M."/>
            <person name="Perotto S."/>
            <person name="Peter M."/>
            <person name="Riley R."/>
            <person name="Sitrit Y."/>
            <person name="Stielow B."/>
            <person name="Szollosi G."/>
            <person name="Zifcakova L."/>
            <person name="Stursova M."/>
            <person name="Spatafora J.W."/>
            <person name="Tedersoo L."/>
            <person name="Vaario L.-M."/>
            <person name="Yamada A."/>
            <person name="Yan M."/>
            <person name="Wang P."/>
            <person name="Xu J."/>
            <person name="Bruns T."/>
            <person name="Baldrian P."/>
            <person name="Vilgalys R."/>
            <person name="Henrissat B."/>
            <person name="Grigoriev I.V."/>
            <person name="Hibbett D."/>
            <person name="Nagy L.G."/>
            <person name="Martin F.M."/>
        </authorList>
    </citation>
    <scope>NUCLEOTIDE SEQUENCE</scope>
    <source>
        <strain evidence="2">Prilba</strain>
    </source>
</reference>
<dbReference type="EMBL" id="WHVB01000034">
    <property type="protein sequence ID" value="KAF8467909.1"/>
    <property type="molecule type" value="Genomic_DNA"/>
</dbReference>
<dbReference type="AlphaFoldDB" id="A0A9P5JWR7"/>
<feature type="transmembrane region" description="Helical" evidence="1">
    <location>
        <begin position="56"/>
        <end position="75"/>
    </location>
</feature>
<name>A0A9P5JWR7_9AGAM</name>
<keyword evidence="1" id="KW-0812">Transmembrane</keyword>
<keyword evidence="1" id="KW-1133">Transmembrane helix</keyword>
<sequence length="80" mass="9253">MMPWSIFPMLERKCEVGHIPRYRFLLLITGILCVSPFIVDVVIMATLEVPGFRRTLYASFFSFCALISIWTRLSAITPRI</sequence>
<feature type="transmembrane region" description="Helical" evidence="1">
    <location>
        <begin position="21"/>
        <end position="44"/>
    </location>
</feature>
<comment type="caution">
    <text evidence="2">The sequence shown here is derived from an EMBL/GenBank/DDBJ whole genome shotgun (WGS) entry which is preliminary data.</text>
</comment>
<proteinExistence type="predicted"/>
<keyword evidence="1" id="KW-0472">Membrane</keyword>
<organism evidence="2 3">
    <name type="scientific">Russula ochroleuca</name>
    <dbReference type="NCBI Taxonomy" id="152965"/>
    <lineage>
        <taxon>Eukaryota</taxon>
        <taxon>Fungi</taxon>
        <taxon>Dikarya</taxon>
        <taxon>Basidiomycota</taxon>
        <taxon>Agaricomycotina</taxon>
        <taxon>Agaricomycetes</taxon>
        <taxon>Russulales</taxon>
        <taxon>Russulaceae</taxon>
        <taxon>Russula</taxon>
    </lineage>
</organism>
<accession>A0A9P5JWR7</accession>